<evidence type="ECO:0000313" key="3">
    <source>
        <dbReference type="EMBL" id="KAG7339206.1"/>
    </source>
</evidence>
<gene>
    <name evidence="4" type="ORF">IV203_020169</name>
    <name evidence="3" type="ORF">IV203_020359</name>
</gene>
<feature type="chain" id="PRO_5039844475" evidence="2">
    <location>
        <begin position="21"/>
        <end position="166"/>
    </location>
</feature>
<feature type="compositionally biased region" description="Low complexity" evidence="1">
    <location>
        <begin position="29"/>
        <end position="49"/>
    </location>
</feature>
<feature type="compositionally biased region" description="Polar residues" evidence="1">
    <location>
        <begin position="81"/>
        <end position="91"/>
    </location>
</feature>
<evidence type="ECO:0000256" key="2">
    <source>
        <dbReference type="SAM" id="SignalP"/>
    </source>
</evidence>
<comment type="caution">
    <text evidence="4">The sequence shown here is derived from an EMBL/GenBank/DDBJ whole genome shotgun (WGS) entry which is preliminary data.</text>
</comment>
<evidence type="ECO:0000256" key="1">
    <source>
        <dbReference type="SAM" id="MobiDB-lite"/>
    </source>
</evidence>
<organism evidence="4 5">
    <name type="scientific">Nitzschia inconspicua</name>
    <dbReference type="NCBI Taxonomy" id="303405"/>
    <lineage>
        <taxon>Eukaryota</taxon>
        <taxon>Sar</taxon>
        <taxon>Stramenopiles</taxon>
        <taxon>Ochrophyta</taxon>
        <taxon>Bacillariophyta</taxon>
        <taxon>Bacillariophyceae</taxon>
        <taxon>Bacillariophycidae</taxon>
        <taxon>Bacillariales</taxon>
        <taxon>Bacillariaceae</taxon>
        <taxon>Nitzschia</taxon>
    </lineage>
</organism>
<keyword evidence="2" id="KW-0732">Signal</keyword>
<reference evidence="4" key="1">
    <citation type="journal article" date="2021" name="Sci. Rep.">
        <title>Diploid genomic architecture of Nitzschia inconspicua, an elite biomass production diatom.</title>
        <authorList>
            <person name="Oliver A."/>
            <person name="Podell S."/>
            <person name="Pinowska A."/>
            <person name="Traller J.C."/>
            <person name="Smith S.R."/>
            <person name="McClure R."/>
            <person name="Beliaev A."/>
            <person name="Bohutskyi P."/>
            <person name="Hill E.A."/>
            <person name="Rabines A."/>
            <person name="Zheng H."/>
            <person name="Allen L.Z."/>
            <person name="Kuo A."/>
            <person name="Grigoriev I.V."/>
            <person name="Allen A.E."/>
            <person name="Hazlebeck D."/>
            <person name="Allen E.E."/>
        </authorList>
    </citation>
    <scope>NUCLEOTIDE SEQUENCE</scope>
    <source>
        <strain evidence="4">Hildebrandi</strain>
    </source>
</reference>
<feature type="signal peptide" evidence="2">
    <location>
        <begin position="1"/>
        <end position="20"/>
    </location>
</feature>
<keyword evidence="5" id="KW-1185">Reference proteome</keyword>
<dbReference type="AlphaFoldDB" id="A0A9K3M040"/>
<reference evidence="4" key="2">
    <citation type="submission" date="2021-04" db="EMBL/GenBank/DDBJ databases">
        <authorList>
            <person name="Podell S."/>
        </authorList>
    </citation>
    <scope>NUCLEOTIDE SEQUENCE</scope>
    <source>
        <strain evidence="4">Hildebrandi</strain>
    </source>
</reference>
<dbReference type="EMBL" id="JAGRRH010000039">
    <property type="protein sequence ID" value="KAG7339206.1"/>
    <property type="molecule type" value="Genomic_DNA"/>
</dbReference>
<name>A0A9K3M040_9STRA</name>
<protein>
    <submittedName>
        <fullName evidence="4">Uncharacterized protein</fullName>
    </submittedName>
</protein>
<feature type="region of interest" description="Disordered" evidence="1">
    <location>
        <begin position="135"/>
        <end position="166"/>
    </location>
</feature>
<dbReference type="Proteomes" id="UP000693970">
    <property type="component" value="Unassembled WGS sequence"/>
</dbReference>
<proteinExistence type="predicted"/>
<sequence length="166" mass="17853">MKSSVILSLVVSLVPTNVVGWSSIPPPRSSSSSSAQSSSSSQEYFAPPSTTGGMAPMTIKEDPMAPLGKKWTSNMDRKVTTNDAQGTNSPIQFYGEDNQANGKGGRAPLGKEWTSAMDMKVSKINEEQLHIKPYGLDHQANGHGGRKPLGKEWTTAMDSKPRKKGF</sequence>
<accession>A0A9K3M040</accession>
<dbReference type="EMBL" id="JAGRRH010000004">
    <property type="protein sequence ID" value="KAG7371599.1"/>
    <property type="molecule type" value="Genomic_DNA"/>
</dbReference>
<evidence type="ECO:0000313" key="4">
    <source>
        <dbReference type="EMBL" id="KAG7371599.1"/>
    </source>
</evidence>
<feature type="region of interest" description="Disordered" evidence="1">
    <location>
        <begin position="20"/>
        <end position="108"/>
    </location>
</feature>
<evidence type="ECO:0000313" key="5">
    <source>
        <dbReference type="Proteomes" id="UP000693970"/>
    </source>
</evidence>